<evidence type="ECO:0000313" key="1">
    <source>
        <dbReference type="EMBL" id="AWB93602.1"/>
    </source>
</evidence>
<name>A0A2S0WQL6_9ACTN</name>
<dbReference type="Proteomes" id="UP000244384">
    <property type="component" value="Chromosome"/>
</dbReference>
<evidence type="ECO:0000313" key="2">
    <source>
        <dbReference type="Proteomes" id="UP000244384"/>
    </source>
</evidence>
<dbReference type="SUPFAM" id="SSF56399">
    <property type="entry name" value="ADP-ribosylation"/>
    <property type="match status" value="1"/>
</dbReference>
<gene>
    <name evidence="1" type="ORF">C3E78_16065</name>
</gene>
<dbReference type="EMBL" id="CP026952">
    <property type="protein sequence ID" value="AWB93602.1"/>
    <property type="molecule type" value="Genomic_DNA"/>
</dbReference>
<organism evidence="1 2">
    <name type="scientific">Aeromicrobium chenweiae</name>
    <dbReference type="NCBI Taxonomy" id="2079793"/>
    <lineage>
        <taxon>Bacteria</taxon>
        <taxon>Bacillati</taxon>
        <taxon>Actinomycetota</taxon>
        <taxon>Actinomycetes</taxon>
        <taxon>Propionibacteriales</taxon>
        <taxon>Nocardioidaceae</taxon>
        <taxon>Aeromicrobium</taxon>
    </lineage>
</organism>
<protein>
    <submittedName>
        <fullName evidence="1">Uncharacterized protein</fullName>
    </submittedName>
</protein>
<dbReference type="OrthoDB" id="4730712at2"/>
<proteinExistence type="predicted"/>
<dbReference type="RefSeq" id="WP_108580121.1">
    <property type="nucleotide sequence ID" value="NZ_CP026952.1"/>
</dbReference>
<accession>A0A5F2EUF1</accession>
<dbReference type="AlphaFoldDB" id="A0A2S0WQL6"/>
<dbReference type="Gene3D" id="3.90.176.10">
    <property type="entry name" value="Toxin ADP-ribosyltransferase, Chain A, domain 1"/>
    <property type="match status" value="1"/>
</dbReference>
<keyword evidence="2" id="KW-1185">Reference proteome</keyword>
<reference evidence="2" key="1">
    <citation type="submission" date="2018-01" db="EMBL/GenBank/DDBJ databases">
        <authorList>
            <person name="Li J."/>
        </authorList>
    </citation>
    <scope>NUCLEOTIDE SEQUENCE [LARGE SCALE GENOMIC DNA]</scope>
    <source>
        <strain evidence="2">592</strain>
    </source>
</reference>
<accession>A0A2S0WQL6</accession>
<sequence length="170" mass="18574">MTDAPPPRESPEAAAARLLGALAKLPKYRGLSFRGLDSAAAPYREGEVVVSPVIIATTMDLRLATQNFAIDRVLAIFGTLGRSLEAHSQHPQEREVVYLPSTVYKVGETMHVDGLEVVLVEQLDLDRDPTEARWTTIEQVRALVEKHVPQARSRPEVAIPSPGKFVGALT</sequence>
<dbReference type="KEGG" id="aez:C3E78_16065"/>